<keyword evidence="3" id="KW-1185">Reference proteome</keyword>
<dbReference type="GO" id="GO:0032259">
    <property type="term" value="P:methylation"/>
    <property type="evidence" value="ECO:0007669"/>
    <property type="project" value="UniProtKB-KW"/>
</dbReference>
<accession>A0ABT1AGN7</accession>
<dbReference type="SUPFAM" id="SSF53335">
    <property type="entry name" value="S-adenosyl-L-methionine-dependent methyltransferases"/>
    <property type="match status" value="1"/>
</dbReference>
<dbReference type="EMBL" id="JAMXHT010000002">
    <property type="protein sequence ID" value="MCO5397481.1"/>
    <property type="molecule type" value="Genomic_DNA"/>
</dbReference>
<evidence type="ECO:0000313" key="3">
    <source>
        <dbReference type="Proteomes" id="UP001162811"/>
    </source>
</evidence>
<organism evidence="2 3">
    <name type="scientific">Ralstonia soli</name>
    <dbReference type="NCBI Taxonomy" id="2953896"/>
    <lineage>
        <taxon>Bacteria</taxon>
        <taxon>Pseudomonadati</taxon>
        <taxon>Pseudomonadota</taxon>
        <taxon>Betaproteobacteria</taxon>
        <taxon>Burkholderiales</taxon>
        <taxon>Burkholderiaceae</taxon>
        <taxon>Ralstonia</taxon>
    </lineage>
</organism>
<dbReference type="RefSeq" id="WP_252677215.1">
    <property type="nucleotide sequence ID" value="NZ_JAMXHT010000002.1"/>
</dbReference>
<keyword evidence="2" id="KW-0489">Methyltransferase</keyword>
<evidence type="ECO:0000313" key="2">
    <source>
        <dbReference type="EMBL" id="MCO5397481.1"/>
    </source>
</evidence>
<feature type="domain" description="Methyltransferase type 11" evidence="1">
    <location>
        <begin position="72"/>
        <end position="153"/>
    </location>
</feature>
<gene>
    <name evidence="2" type="ORF">NG900_04615</name>
</gene>
<dbReference type="CDD" id="cd02440">
    <property type="entry name" value="AdoMet_MTases"/>
    <property type="match status" value="1"/>
</dbReference>
<name>A0ABT1AGN7_9RALS</name>
<dbReference type="Proteomes" id="UP001162811">
    <property type="component" value="Unassembled WGS sequence"/>
</dbReference>
<reference evidence="2" key="1">
    <citation type="submission" date="2022-06" db="EMBL/GenBank/DDBJ databases">
        <authorList>
            <person name="Lu C.-H."/>
        </authorList>
    </citation>
    <scope>NUCLEOTIDE SEQUENCE</scope>
    <source>
        <strain evidence="2">21MJYT02-11</strain>
    </source>
</reference>
<dbReference type="GO" id="GO:0008168">
    <property type="term" value="F:methyltransferase activity"/>
    <property type="evidence" value="ECO:0007669"/>
    <property type="project" value="UniProtKB-KW"/>
</dbReference>
<proteinExistence type="predicted"/>
<dbReference type="Gene3D" id="3.40.50.150">
    <property type="entry name" value="Vaccinia Virus protein VP39"/>
    <property type="match status" value="1"/>
</dbReference>
<dbReference type="Pfam" id="PF08241">
    <property type="entry name" value="Methyltransf_11"/>
    <property type="match status" value="1"/>
</dbReference>
<keyword evidence="2" id="KW-0808">Transferase</keyword>
<evidence type="ECO:0000259" key="1">
    <source>
        <dbReference type="Pfam" id="PF08241"/>
    </source>
</evidence>
<dbReference type="InterPro" id="IPR013216">
    <property type="entry name" value="Methyltransf_11"/>
</dbReference>
<sequence>MHAPSQGWVTVDIRRKLKADRYQAVVAEFSPSLDQCPAECVSHFCSIGGAAEQALLVGKLIGDGRKRVLVVGVFGGRDYWWMKVLGHDVTGLNLTPDAHCPDCAIGNAEDPWPFDDESFDVIILGEILEHLVKDHLALQQAYRVLASDGKLIVTVPFLHDEPDYHIRVHTPASVKRLVEQFQFSIDSYVERPGIPFKGAANVAINAYMMLMLKMTHRTHYRSMLRALASAEYSLGSGFSTLRAIAGKARITNWGCTIAASKSATPKASYLSLNQTEFGRGGAGAVQRD</sequence>
<protein>
    <submittedName>
        <fullName evidence="2">Class I SAM-dependent methyltransferase</fullName>
    </submittedName>
</protein>
<comment type="caution">
    <text evidence="2">The sequence shown here is derived from an EMBL/GenBank/DDBJ whole genome shotgun (WGS) entry which is preliminary data.</text>
</comment>
<reference evidence="2" key="2">
    <citation type="journal article" date="2023" name="Front. Microbiol.">
        <title>Ralstonia chuxiongensis sp. nov., Ralstonia mojiangensis sp. nov., and Ralstonia soli sp. nov., isolated from tobacco fields, are three novel species in the family Burkholderiaceae.</title>
        <authorList>
            <person name="Lu C.H."/>
            <person name="Zhang Y.Y."/>
            <person name="Jiang N."/>
            <person name="Chen W."/>
            <person name="Shao X."/>
            <person name="Zhao Z.M."/>
            <person name="Lu W.L."/>
            <person name="Hu X."/>
            <person name="Xi Y.X."/>
            <person name="Zou S.Y."/>
            <person name="Wei Q.J."/>
            <person name="Lin Z.L."/>
            <person name="Gong L."/>
            <person name="Gai X.T."/>
            <person name="Zhang L.Q."/>
            <person name="Li J.Y."/>
            <person name="Jin Y."/>
            <person name="Xia Z.Y."/>
        </authorList>
    </citation>
    <scope>NUCLEOTIDE SEQUENCE</scope>
    <source>
        <strain evidence="2">21MJYT02-11</strain>
    </source>
</reference>
<dbReference type="InterPro" id="IPR029063">
    <property type="entry name" value="SAM-dependent_MTases_sf"/>
</dbReference>